<feature type="transmembrane region" description="Helical" evidence="1">
    <location>
        <begin position="7"/>
        <end position="36"/>
    </location>
</feature>
<evidence type="ECO:0000313" key="2">
    <source>
        <dbReference type="EMBL" id="PHP68577.1"/>
    </source>
</evidence>
<organism evidence="2 3">
    <name type="scientific">Zhengella mangrovi</name>
    <dbReference type="NCBI Taxonomy" id="1982044"/>
    <lineage>
        <taxon>Bacteria</taxon>
        <taxon>Pseudomonadati</taxon>
        <taxon>Pseudomonadota</taxon>
        <taxon>Alphaproteobacteria</taxon>
        <taxon>Hyphomicrobiales</taxon>
        <taxon>Notoacmeibacteraceae</taxon>
        <taxon>Zhengella</taxon>
    </lineage>
</organism>
<feature type="transmembrane region" description="Helical" evidence="1">
    <location>
        <begin position="86"/>
        <end position="104"/>
    </location>
</feature>
<feature type="transmembrane region" description="Helical" evidence="1">
    <location>
        <begin position="48"/>
        <end position="74"/>
    </location>
</feature>
<dbReference type="RefSeq" id="WP_099302776.1">
    <property type="nucleotide sequence ID" value="NZ_PDVP01000001.1"/>
</dbReference>
<keyword evidence="1" id="KW-0812">Transmembrane</keyword>
<evidence type="ECO:0000313" key="3">
    <source>
        <dbReference type="Proteomes" id="UP000221168"/>
    </source>
</evidence>
<dbReference type="Proteomes" id="UP000221168">
    <property type="component" value="Unassembled WGS sequence"/>
</dbReference>
<comment type="caution">
    <text evidence="2">The sequence shown here is derived from an EMBL/GenBank/DDBJ whole genome shotgun (WGS) entry which is preliminary data.</text>
</comment>
<keyword evidence="1" id="KW-0472">Membrane</keyword>
<feature type="transmembrane region" description="Helical" evidence="1">
    <location>
        <begin position="116"/>
        <end position="134"/>
    </location>
</feature>
<keyword evidence="1" id="KW-1133">Transmembrane helix</keyword>
<reference evidence="2 3" key="1">
    <citation type="submission" date="2017-10" db="EMBL/GenBank/DDBJ databases">
        <title>Sedimentibacterium mangrovi gen. nov., sp. nov., a novel member of family Phyllobacteriacea isolated from mangrove sediment.</title>
        <authorList>
            <person name="Liao H."/>
            <person name="Tian Y."/>
        </authorList>
    </citation>
    <scope>NUCLEOTIDE SEQUENCE [LARGE SCALE GENOMIC DNA]</scope>
    <source>
        <strain evidence="2 3">X9-2-2</strain>
    </source>
</reference>
<evidence type="ECO:0000256" key="1">
    <source>
        <dbReference type="SAM" id="Phobius"/>
    </source>
</evidence>
<keyword evidence="3" id="KW-1185">Reference proteome</keyword>
<dbReference type="OrthoDB" id="8099726at2"/>
<dbReference type="AlphaFoldDB" id="A0A2G1QSR0"/>
<protein>
    <submittedName>
        <fullName evidence="2">Uncharacterized protein</fullName>
    </submittedName>
</protein>
<sequence length="154" mass="15915">MSDVAALVLRLAGITLSFVLALMAAGLFFTLALTGVLEPGGTETFAQYWVTIVPLALVVTATAGSLALVPFFIVALVSEYFSLRGFVFHLAAGTVVGSVAVWMYNQQAADPSPRAFAAGAAAGTVAGFVYWLFAGRNAGKTFSRIVNGRASSGS</sequence>
<gene>
    <name evidence="2" type="ORF">CSC94_00790</name>
</gene>
<proteinExistence type="predicted"/>
<name>A0A2G1QSR0_9HYPH</name>
<accession>A0A2G1QSR0</accession>
<dbReference type="EMBL" id="PDVP01000001">
    <property type="protein sequence ID" value="PHP68577.1"/>
    <property type="molecule type" value="Genomic_DNA"/>
</dbReference>